<dbReference type="Proteomes" id="UP000557688">
    <property type="component" value="Unassembled WGS sequence"/>
</dbReference>
<evidence type="ECO:0000313" key="2">
    <source>
        <dbReference type="EMBL" id="NVN29344.1"/>
    </source>
</evidence>
<dbReference type="AlphaFoldDB" id="A0A850NK98"/>
<organism evidence="2 4">
    <name type="scientific">Endobacter medicaginis</name>
    <dbReference type="NCBI Taxonomy" id="1181271"/>
    <lineage>
        <taxon>Bacteria</taxon>
        <taxon>Pseudomonadati</taxon>
        <taxon>Pseudomonadota</taxon>
        <taxon>Alphaproteobacteria</taxon>
        <taxon>Acetobacterales</taxon>
        <taxon>Acetobacteraceae</taxon>
        <taxon>Endobacter</taxon>
    </lineage>
</organism>
<sequence length="129" mass="13909">MDDEMTPSRSIIASANETVELKTPSGRRLTYKKLSVLDQIRLMRAMGEHSSNQMYALSVQVAASIVAIDGRPLPFPTSEKGIDSAISRLGDEGYATAQAHVLGEIQRAKQALMTTAENDDEPDADADSA</sequence>
<reference evidence="2 4" key="1">
    <citation type="submission" date="2020-06" db="EMBL/GenBank/DDBJ databases">
        <title>Description of novel acetic acid bacteria.</title>
        <authorList>
            <person name="Sombolestani A."/>
        </authorList>
    </citation>
    <scope>NUCLEOTIDE SEQUENCE [LARGE SCALE GENOMIC DNA]</scope>
    <source>
        <strain evidence="2 4">LMG 26838</strain>
    </source>
</reference>
<accession>A0A850NK98</accession>
<protein>
    <submittedName>
        <fullName evidence="2">Uncharacterized protein</fullName>
    </submittedName>
</protein>
<keyword evidence="3" id="KW-1185">Reference proteome</keyword>
<proteinExistence type="predicted"/>
<name>A0A850NK98_9PROT</name>
<dbReference type="EMBL" id="JABXXQ010000029">
    <property type="protein sequence ID" value="NVN29344.1"/>
    <property type="molecule type" value="Genomic_DNA"/>
</dbReference>
<dbReference type="Proteomes" id="UP000565205">
    <property type="component" value="Unassembled WGS sequence"/>
</dbReference>
<dbReference type="EMBL" id="JACHXV010000029">
    <property type="protein sequence ID" value="MBB3175396.1"/>
    <property type="molecule type" value="Genomic_DNA"/>
</dbReference>
<dbReference type="RefSeq" id="WP_176622067.1">
    <property type="nucleotide sequence ID" value="NZ_JABXXQ010000029.1"/>
</dbReference>
<evidence type="ECO:0000313" key="1">
    <source>
        <dbReference type="EMBL" id="MBB3175396.1"/>
    </source>
</evidence>
<gene>
    <name evidence="1" type="ORF">FHR90_003251</name>
    <name evidence="2" type="ORF">HUK83_03185</name>
</gene>
<comment type="caution">
    <text evidence="2">The sequence shown here is derived from an EMBL/GenBank/DDBJ whole genome shotgun (WGS) entry which is preliminary data.</text>
</comment>
<reference evidence="1 3" key="2">
    <citation type="submission" date="2020-08" db="EMBL/GenBank/DDBJ databases">
        <title>Genomic Encyclopedia of Type Strains, Phase III (KMG-III): the genomes of soil and plant-associated and newly described type strains.</title>
        <authorList>
            <person name="Whitman W."/>
        </authorList>
    </citation>
    <scope>NUCLEOTIDE SEQUENCE [LARGE SCALE GENOMIC DNA]</scope>
    <source>
        <strain evidence="1 3">CECT 8088</strain>
    </source>
</reference>
<evidence type="ECO:0000313" key="4">
    <source>
        <dbReference type="Proteomes" id="UP000565205"/>
    </source>
</evidence>
<evidence type="ECO:0000313" key="3">
    <source>
        <dbReference type="Proteomes" id="UP000557688"/>
    </source>
</evidence>